<name>A0A6C0ADE1_9ZZZZ</name>
<dbReference type="EMBL" id="MN740593">
    <property type="protein sequence ID" value="QHS77767.1"/>
    <property type="molecule type" value="Genomic_DNA"/>
</dbReference>
<dbReference type="AlphaFoldDB" id="A0A6C0ADE1"/>
<organism evidence="1">
    <name type="scientific">viral metagenome</name>
    <dbReference type="NCBI Taxonomy" id="1070528"/>
    <lineage>
        <taxon>unclassified sequences</taxon>
        <taxon>metagenomes</taxon>
        <taxon>organismal metagenomes</taxon>
    </lineage>
</organism>
<sequence>MFKCISFCNDISEEFLIINSHPIFLNLLKFINLKQDIIDSLYLSDGFFILYEEDKIISFSLFKEKNGIFNSIYIHLKHLENLFDKIIIFLKNKKYNMYYITFDGNNDLNKFIKDKKLNFSSSSVCYFDNSYSKKYYLKL</sequence>
<evidence type="ECO:0000313" key="1">
    <source>
        <dbReference type="EMBL" id="QHS77767.1"/>
    </source>
</evidence>
<proteinExistence type="predicted"/>
<reference evidence="1" key="1">
    <citation type="journal article" date="2020" name="Nature">
        <title>Giant virus diversity and host interactions through global metagenomics.</title>
        <authorList>
            <person name="Schulz F."/>
            <person name="Roux S."/>
            <person name="Paez-Espino D."/>
            <person name="Jungbluth S."/>
            <person name="Walsh D.A."/>
            <person name="Denef V.J."/>
            <person name="McMahon K.D."/>
            <person name="Konstantinidis K.T."/>
            <person name="Eloe-Fadrosh E.A."/>
            <person name="Kyrpides N.C."/>
            <person name="Woyke T."/>
        </authorList>
    </citation>
    <scope>NUCLEOTIDE SEQUENCE</scope>
    <source>
        <strain evidence="1">GVMAG-S-1021933-23</strain>
    </source>
</reference>
<protein>
    <submittedName>
        <fullName evidence="1">Uncharacterized protein</fullName>
    </submittedName>
</protein>
<accession>A0A6C0ADE1</accession>